<evidence type="ECO:0008006" key="5">
    <source>
        <dbReference type="Google" id="ProtNLM"/>
    </source>
</evidence>
<keyword evidence="4" id="KW-1185">Reference proteome</keyword>
<feature type="compositionally biased region" description="Polar residues" evidence="2">
    <location>
        <begin position="73"/>
        <end position="94"/>
    </location>
</feature>
<feature type="compositionally biased region" description="Acidic residues" evidence="2">
    <location>
        <begin position="826"/>
        <end position="838"/>
    </location>
</feature>
<feature type="compositionally biased region" description="Polar residues" evidence="2">
    <location>
        <begin position="716"/>
        <end position="725"/>
    </location>
</feature>
<dbReference type="GO" id="GO:0007623">
    <property type="term" value="P:circadian rhythm"/>
    <property type="evidence" value="ECO:0007669"/>
    <property type="project" value="InterPro"/>
</dbReference>
<feature type="compositionally biased region" description="Low complexity" evidence="2">
    <location>
        <begin position="539"/>
        <end position="556"/>
    </location>
</feature>
<feature type="compositionally biased region" description="Acidic residues" evidence="2">
    <location>
        <begin position="863"/>
        <end position="885"/>
    </location>
</feature>
<feature type="compositionally biased region" description="Low complexity" evidence="2">
    <location>
        <begin position="244"/>
        <end position="259"/>
    </location>
</feature>
<evidence type="ECO:0000256" key="2">
    <source>
        <dbReference type="SAM" id="MobiDB-lite"/>
    </source>
</evidence>
<feature type="region of interest" description="Disordered" evidence="2">
    <location>
        <begin position="508"/>
        <end position="560"/>
    </location>
</feature>
<feature type="region of interest" description="Disordered" evidence="2">
    <location>
        <begin position="320"/>
        <end position="364"/>
    </location>
</feature>
<protein>
    <recommendedName>
        <fullName evidence="5">Frequency clock protein</fullName>
    </recommendedName>
</protein>
<dbReference type="GO" id="GO:0005737">
    <property type="term" value="C:cytoplasm"/>
    <property type="evidence" value="ECO:0007669"/>
    <property type="project" value="InterPro"/>
</dbReference>
<feature type="coiled-coil region" evidence="1">
    <location>
        <begin position="153"/>
        <end position="180"/>
    </location>
</feature>
<feature type="region of interest" description="Disordered" evidence="2">
    <location>
        <begin position="1"/>
        <end position="118"/>
    </location>
</feature>
<dbReference type="Pfam" id="PF09421">
    <property type="entry name" value="FRQ"/>
    <property type="match status" value="1"/>
</dbReference>
<dbReference type="Proteomes" id="UP001271007">
    <property type="component" value="Unassembled WGS sequence"/>
</dbReference>
<sequence>MEHRNANGGYPPHLPGRATNHRRRVPAEQSVSLRYSPSKHGSGSSNNAIAIKSVSPGDSPSSLIPMFGKDSSGESSNVDGWFESSNNQVRNTGASFIDNEPPFFMQHSSSGSPQEGAVQSWELDDNTSSLPRRTGLLRLGTHGSSTGDFRDVIDDLTVENKKLKRKLRKYEKLHDAHLEDDRLFEVRMHGLPPEKKIELEETLRQFAASVDASRTAAPTKGYASLTRKLEGHKKSFSHAQTDSAYASMSASGEGSSAQSVHDRVPQMTSAPHLASQRQNIHDYLHHIPAGLLPHQNPTALSEHAKKTLVVRRLEQLFAGKSAPGADNQQSLQQEEVSQRAATADSTAIEASGQHTRKEGSREANIMTCESEEIQELAADESKPAAHFAQQSEVDPFGATAVQSPAQGPGEQRPTRPLDLDPYRAQNTTENIQYMRHFGFSPQHPGSAKSPADGHGWMYLNLLTNMAQLHTINVTDDFVRKALADLGSNFEVSTDGRRARWKGELAVTRTSSDSSEISPYDHVSALSPGRSSPRKRAKLSHGSGAQSMASSAAWSGGTTQRRKPAINKYAYTPMFSHREGSDATDSSTSGGEADGVSPPVQGLHGNPSGVAGSGARTTSYFPAQASKTMPKHDDGPIIFYNKARFCTDLSGDLRSPGQHNSNPPTYNRASSVPLGKASNVRQVFAERRGLLARAHVLPEPLELDDNLVSSPLELSFMSPSPQPSETSDQEPSIDFEVSGIGGVRPADNFAISISSRHARVVQTPPPSLSASFKTKTLPPAFAEILHGSLEPQRPRPPVHREVIASNFHELPPSKLPDALTFMSSDEDLTSEYESDDEDTSRDLDFAGASPRPAAPQLVNFPYTSDDEADSEAEDSDDEDNDSDGEVDFLAAARQLDPEAVRQQEREYDANMAERLAEEIPTGSSAATDSGGSGFSSPQDVMNRAEHQRASREARVKAANLRHAQADRMRDASDGSEADEGSGSVRS</sequence>
<feature type="compositionally biased region" description="Polar residues" evidence="2">
    <location>
        <begin position="29"/>
        <end position="48"/>
    </location>
</feature>
<accession>A0AAJ0GBW0</accession>
<keyword evidence="1" id="KW-0175">Coiled coil</keyword>
<feature type="region of interest" description="Disordered" evidence="2">
    <location>
        <begin position="650"/>
        <end position="671"/>
    </location>
</feature>
<organism evidence="3 4">
    <name type="scientific">Extremus antarcticus</name>
    <dbReference type="NCBI Taxonomy" id="702011"/>
    <lineage>
        <taxon>Eukaryota</taxon>
        <taxon>Fungi</taxon>
        <taxon>Dikarya</taxon>
        <taxon>Ascomycota</taxon>
        <taxon>Pezizomycotina</taxon>
        <taxon>Dothideomycetes</taxon>
        <taxon>Dothideomycetidae</taxon>
        <taxon>Mycosphaerellales</taxon>
        <taxon>Extremaceae</taxon>
        <taxon>Extremus</taxon>
    </lineage>
</organism>
<dbReference type="GO" id="GO:0006355">
    <property type="term" value="P:regulation of DNA-templated transcription"/>
    <property type="evidence" value="ECO:0007669"/>
    <property type="project" value="InterPro"/>
</dbReference>
<feature type="region of interest" description="Disordered" evidence="2">
    <location>
        <begin position="712"/>
        <end position="738"/>
    </location>
</feature>
<evidence type="ECO:0000313" key="3">
    <source>
        <dbReference type="EMBL" id="KAK3052646.1"/>
    </source>
</evidence>
<feature type="region of interest" description="Disordered" evidence="2">
    <location>
        <begin position="244"/>
        <end position="274"/>
    </location>
</feature>
<feature type="compositionally biased region" description="Basic and acidic residues" evidence="2">
    <location>
        <begin position="941"/>
        <end position="954"/>
    </location>
</feature>
<dbReference type="EMBL" id="JAWDJX010000019">
    <property type="protein sequence ID" value="KAK3052646.1"/>
    <property type="molecule type" value="Genomic_DNA"/>
</dbReference>
<feature type="region of interest" description="Disordered" evidence="2">
    <location>
        <begin position="573"/>
        <end position="616"/>
    </location>
</feature>
<comment type="caution">
    <text evidence="3">The sequence shown here is derived from an EMBL/GenBank/DDBJ whole genome shotgun (WGS) entry which is preliminary data.</text>
</comment>
<dbReference type="GO" id="GO:0005634">
    <property type="term" value="C:nucleus"/>
    <property type="evidence" value="ECO:0007669"/>
    <property type="project" value="InterPro"/>
</dbReference>
<reference evidence="3" key="1">
    <citation type="submission" date="2023-04" db="EMBL/GenBank/DDBJ databases">
        <title>Black Yeasts Isolated from many extreme environments.</title>
        <authorList>
            <person name="Coleine C."/>
            <person name="Stajich J.E."/>
            <person name="Selbmann L."/>
        </authorList>
    </citation>
    <scope>NUCLEOTIDE SEQUENCE</scope>
    <source>
        <strain evidence="3">CCFEE 5312</strain>
    </source>
</reference>
<feature type="region of interest" description="Disordered" evidence="2">
    <location>
        <begin position="826"/>
        <end position="985"/>
    </location>
</feature>
<evidence type="ECO:0000313" key="4">
    <source>
        <dbReference type="Proteomes" id="UP001271007"/>
    </source>
</evidence>
<dbReference type="InterPro" id="IPR018554">
    <property type="entry name" value="FRQ"/>
</dbReference>
<feature type="compositionally biased region" description="Basic and acidic residues" evidence="2">
    <location>
        <begin position="894"/>
        <end position="907"/>
    </location>
</feature>
<proteinExistence type="predicted"/>
<evidence type="ECO:0000256" key="1">
    <source>
        <dbReference type="SAM" id="Coils"/>
    </source>
</evidence>
<feature type="compositionally biased region" description="Basic and acidic residues" evidence="2">
    <location>
        <begin position="962"/>
        <end position="971"/>
    </location>
</feature>
<dbReference type="AlphaFoldDB" id="A0AAJ0GBW0"/>
<gene>
    <name evidence="3" type="ORF">LTR09_006127</name>
</gene>
<name>A0AAJ0GBW0_9PEZI</name>
<feature type="compositionally biased region" description="Polar residues" evidence="2">
    <location>
        <begin position="326"/>
        <end position="345"/>
    </location>
</feature>
<feature type="compositionally biased region" description="Polar residues" evidence="2">
    <location>
        <begin position="656"/>
        <end position="669"/>
    </location>
</feature>